<dbReference type="PROSITE" id="PS01220">
    <property type="entry name" value="PBP"/>
    <property type="match status" value="1"/>
</dbReference>
<dbReference type="InterPro" id="IPR035810">
    <property type="entry name" value="PEBP_euk"/>
</dbReference>
<dbReference type="GO" id="GO:0005543">
    <property type="term" value="F:phospholipid binding"/>
    <property type="evidence" value="ECO:0007669"/>
    <property type="project" value="TreeGrafter"/>
</dbReference>
<evidence type="ECO:0000313" key="3">
    <source>
        <dbReference type="EMBL" id="TFK98748.1"/>
    </source>
</evidence>
<evidence type="ECO:0000256" key="2">
    <source>
        <dbReference type="SAM" id="MobiDB-lite"/>
    </source>
</evidence>
<dbReference type="OrthoDB" id="2506647at2759"/>
<gene>
    <name evidence="3" type="ORF">BDV98DRAFT_533478</name>
</gene>
<dbReference type="GO" id="GO:0046578">
    <property type="term" value="P:regulation of Ras protein signal transduction"/>
    <property type="evidence" value="ECO:0007669"/>
    <property type="project" value="TreeGrafter"/>
</dbReference>
<dbReference type="InterPro" id="IPR008914">
    <property type="entry name" value="PEBP"/>
</dbReference>
<dbReference type="Pfam" id="PF01161">
    <property type="entry name" value="PBP"/>
    <property type="match status" value="1"/>
</dbReference>
<dbReference type="InterPro" id="IPR036610">
    <property type="entry name" value="PEBP-like_sf"/>
</dbReference>
<protein>
    <submittedName>
        <fullName evidence="3">Phosphatidylethanolamine-binding protein</fullName>
    </submittedName>
</protein>
<reference evidence="3 4" key="1">
    <citation type="journal article" date="2019" name="Nat. Ecol. Evol.">
        <title>Megaphylogeny resolves global patterns of mushroom evolution.</title>
        <authorList>
            <person name="Varga T."/>
            <person name="Krizsan K."/>
            <person name="Foldi C."/>
            <person name="Dima B."/>
            <person name="Sanchez-Garcia M."/>
            <person name="Sanchez-Ramirez S."/>
            <person name="Szollosi G.J."/>
            <person name="Szarkandi J.G."/>
            <person name="Papp V."/>
            <person name="Albert L."/>
            <person name="Andreopoulos W."/>
            <person name="Angelini C."/>
            <person name="Antonin V."/>
            <person name="Barry K.W."/>
            <person name="Bougher N.L."/>
            <person name="Buchanan P."/>
            <person name="Buyck B."/>
            <person name="Bense V."/>
            <person name="Catcheside P."/>
            <person name="Chovatia M."/>
            <person name="Cooper J."/>
            <person name="Damon W."/>
            <person name="Desjardin D."/>
            <person name="Finy P."/>
            <person name="Geml J."/>
            <person name="Haridas S."/>
            <person name="Hughes K."/>
            <person name="Justo A."/>
            <person name="Karasinski D."/>
            <person name="Kautmanova I."/>
            <person name="Kiss B."/>
            <person name="Kocsube S."/>
            <person name="Kotiranta H."/>
            <person name="LaButti K.M."/>
            <person name="Lechner B.E."/>
            <person name="Liimatainen K."/>
            <person name="Lipzen A."/>
            <person name="Lukacs Z."/>
            <person name="Mihaltcheva S."/>
            <person name="Morgado L.N."/>
            <person name="Niskanen T."/>
            <person name="Noordeloos M.E."/>
            <person name="Ohm R.A."/>
            <person name="Ortiz-Santana B."/>
            <person name="Ovrebo C."/>
            <person name="Racz N."/>
            <person name="Riley R."/>
            <person name="Savchenko A."/>
            <person name="Shiryaev A."/>
            <person name="Soop K."/>
            <person name="Spirin V."/>
            <person name="Szebenyi C."/>
            <person name="Tomsovsky M."/>
            <person name="Tulloss R.E."/>
            <person name="Uehling J."/>
            <person name="Grigoriev I.V."/>
            <person name="Vagvolgyi C."/>
            <person name="Papp T."/>
            <person name="Martin F.M."/>
            <person name="Miettinen O."/>
            <person name="Hibbett D.S."/>
            <person name="Nagy L.G."/>
        </authorList>
    </citation>
    <scope>NUCLEOTIDE SEQUENCE [LARGE SCALE GENOMIC DNA]</scope>
    <source>
        <strain evidence="3 4">CBS 309.79</strain>
    </source>
</reference>
<dbReference type="SUPFAM" id="SSF49777">
    <property type="entry name" value="PEBP-like"/>
    <property type="match status" value="1"/>
</dbReference>
<dbReference type="Gene3D" id="3.90.280.10">
    <property type="entry name" value="PEBP-like"/>
    <property type="match status" value="1"/>
</dbReference>
<organism evidence="3 4">
    <name type="scientific">Pterulicium gracile</name>
    <dbReference type="NCBI Taxonomy" id="1884261"/>
    <lineage>
        <taxon>Eukaryota</taxon>
        <taxon>Fungi</taxon>
        <taxon>Dikarya</taxon>
        <taxon>Basidiomycota</taxon>
        <taxon>Agaricomycotina</taxon>
        <taxon>Agaricomycetes</taxon>
        <taxon>Agaricomycetidae</taxon>
        <taxon>Agaricales</taxon>
        <taxon>Pleurotineae</taxon>
        <taxon>Pterulaceae</taxon>
        <taxon>Pterulicium</taxon>
    </lineage>
</organism>
<accession>A0A5C3QF28</accession>
<name>A0A5C3QF28_9AGAR</name>
<dbReference type="GO" id="GO:0030162">
    <property type="term" value="P:regulation of proteolysis"/>
    <property type="evidence" value="ECO:0007669"/>
    <property type="project" value="TreeGrafter"/>
</dbReference>
<dbReference type="PANTHER" id="PTHR11362">
    <property type="entry name" value="PHOSPHATIDYLETHANOLAMINE-BINDING PROTEIN"/>
    <property type="match status" value="1"/>
</dbReference>
<sequence>MARRADPLSAVNHALQAQSLIPDVIKETGFVPTTLFSVTYPVRGEVTLGDTVTKEETADEPEVTITPMTGPNPNDIAPVDESTRYTLVLTDPDAPSGAEPIYRQFRHWVITGLQQSPASTSQTAPPFAMKTRPSTCPYRAPGPRPGSGLHRYTFVLFREPADFSGVPEGAVEYGSELEQRRSWNAVDFGKQYGMTLVGASFFLVTSE</sequence>
<feature type="region of interest" description="Disordered" evidence="2">
    <location>
        <begin position="54"/>
        <end position="78"/>
    </location>
</feature>
<comment type="similarity">
    <text evidence="1">Belongs to the phosphatidylethanolamine-binding protein family.</text>
</comment>
<dbReference type="Proteomes" id="UP000305067">
    <property type="component" value="Unassembled WGS sequence"/>
</dbReference>
<feature type="region of interest" description="Disordered" evidence="2">
    <location>
        <begin position="116"/>
        <end position="140"/>
    </location>
</feature>
<dbReference type="InterPro" id="IPR001858">
    <property type="entry name" value="Phosphatidylethanolamine-bd_CS"/>
</dbReference>
<proteinExistence type="inferred from homology"/>
<dbReference type="EMBL" id="ML178837">
    <property type="protein sequence ID" value="TFK98748.1"/>
    <property type="molecule type" value="Genomic_DNA"/>
</dbReference>
<dbReference type="PANTHER" id="PTHR11362:SF148">
    <property type="entry name" value="CARBOXYPEPTIDASE Y INHIBITOR"/>
    <property type="match status" value="1"/>
</dbReference>
<evidence type="ECO:0000313" key="4">
    <source>
        <dbReference type="Proteomes" id="UP000305067"/>
    </source>
</evidence>
<dbReference type="GO" id="GO:0030414">
    <property type="term" value="F:peptidase inhibitor activity"/>
    <property type="evidence" value="ECO:0007669"/>
    <property type="project" value="TreeGrafter"/>
</dbReference>
<keyword evidence="4" id="KW-1185">Reference proteome</keyword>
<dbReference type="STRING" id="1884261.A0A5C3QF28"/>
<dbReference type="AlphaFoldDB" id="A0A5C3QF28"/>
<evidence type="ECO:0000256" key="1">
    <source>
        <dbReference type="ARBA" id="ARBA00007091"/>
    </source>
</evidence>
<dbReference type="CDD" id="cd00866">
    <property type="entry name" value="PEBP_euk"/>
    <property type="match status" value="1"/>
</dbReference>